<dbReference type="InterPro" id="IPR034732">
    <property type="entry name" value="EPHD"/>
</dbReference>
<dbReference type="GO" id="GO:0031491">
    <property type="term" value="F:nucleosome binding"/>
    <property type="evidence" value="ECO:0007669"/>
    <property type="project" value="TreeGrafter"/>
</dbReference>
<dbReference type="GO" id="GO:0042393">
    <property type="term" value="F:histone binding"/>
    <property type="evidence" value="ECO:0007669"/>
    <property type="project" value="TreeGrafter"/>
</dbReference>
<evidence type="ECO:0000256" key="1">
    <source>
        <dbReference type="ARBA" id="ARBA00022723"/>
    </source>
</evidence>
<dbReference type="STRING" id="151549.A0A4C1T146"/>
<dbReference type="EMBL" id="BGZK01004294">
    <property type="protein sequence ID" value="GBP08179.1"/>
    <property type="molecule type" value="Genomic_DNA"/>
</dbReference>
<evidence type="ECO:0000259" key="5">
    <source>
        <dbReference type="PROSITE" id="PS51805"/>
    </source>
</evidence>
<dbReference type="Proteomes" id="UP000299102">
    <property type="component" value="Unassembled WGS sequence"/>
</dbReference>
<organism evidence="6 7">
    <name type="scientific">Eumeta variegata</name>
    <name type="common">Bagworm moth</name>
    <name type="synonym">Eumeta japonica</name>
    <dbReference type="NCBI Taxonomy" id="151549"/>
    <lineage>
        <taxon>Eukaryota</taxon>
        <taxon>Metazoa</taxon>
        <taxon>Ecdysozoa</taxon>
        <taxon>Arthropoda</taxon>
        <taxon>Hexapoda</taxon>
        <taxon>Insecta</taxon>
        <taxon>Pterygota</taxon>
        <taxon>Neoptera</taxon>
        <taxon>Endopterygota</taxon>
        <taxon>Lepidoptera</taxon>
        <taxon>Glossata</taxon>
        <taxon>Ditrysia</taxon>
        <taxon>Tineoidea</taxon>
        <taxon>Psychidae</taxon>
        <taxon>Oiketicinae</taxon>
        <taxon>Eumeta</taxon>
    </lineage>
</organism>
<dbReference type="GO" id="GO:0008270">
    <property type="term" value="F:zinc ion binding"/>
    <property type="evidence" value="ECO:0007669"/>
    <property type="project" value="UniProtKB-KW"/>
</dbReference>
<feature type="compositionally biased region" description="Low complexity" evidence="4">
    <location>
        <begin position="245"/>
        <end position="260"/>
    </location>
</feature>
<evidence type="ECO:0000313" key="7">
    <source>
        <dbReference type="Proteomes" id="UP000299102"/>
    </source>
</evidence>
<gene>
    <name evidence="6" type="primary">Mllt10</name>
    <name evidence="6" type="ORF">EVAR_70045_1</name>
</gene>
<keyword evidence="2" id="KW-0863">Zinc-finger</keyword>
<feature type="domain" description="PHD-type" evidence="5">
    <location>
        <begin position="16"/>
        <end position="132"/>
    </location>
</feature>
<protein>
    <submittedName>
        <fullName evidence="6">Protein AF-10</fullName>
    </submittedName>
</protein>
<evidence type="ECO:0000256" key="4">
    <source>
        <dbReference type="SAM" id="MobiDB-lite"/>
    </source>
</evidence>
<dbReference type="Gene3D" id="3.30.40.10">
    <property type="entry name" value="Zinc/RING finger domain, C3HC4 (zinc finger)"/>
    <property type="match status" value="1"/>
</dbReference>
<feature type="compositionally biased region" description="Low complexity" evidence="4">
    <location>
        <begin position="190"/>
        <end position="234"/>
    </location>
</feature>
<name>A0A4C1T146_EUMVA</name>
<dbReference type="OrthoDB" id="20839at2759"/>
<dbReference type="InterPro" id="IPR050701">
    <property type="entry name" value="Histone_Mod_Regulator"/>
</dbReference>
<reference evidence="6 7" key="1">
    <citation type="journal article" date="2019" name="Commun. Biol.">
        <title>The bagworm genome reveals a unique fibroin gene that provides high tensile strength.</title>
        <authorList>
            <person name="Kono N."/>
            <person name="Nakamura H."/>
            <person name="Ohtoshi R."/>
            <person name="Tomita M."/>
            <person name="Numata K."/>
            <person name="Arakawa K."/>
        </authorList>
    </citation>
    <scope>NUCLEOTIDE SEQUENCE [LARGE SCALE GENOMIC DNA]</scope>
</reference>
<accession>A0A4C1T146</accession>
<keyword evidence="3" id="KW-0862">Zinc</keyword>
<keyword evidence="1" id="KW-0479">Metal-binding</keyword>
<feature type="region of interest" description="Disordered" evidence="4">
    <location>
        <begin position="153"/>
        <end position="271"/>
    </location>
</feature>
<evidence type="ECO:0000313" key="6">
    <source>
        <dbReference type="EMBL" id="GBP08179.1"/>
    </source>
</evidence>
<evidence type="ECO:0000256" key="3">
    <source>
        <dbReference type="ARBA" id="ARBA00022833"/>
    </source>
</evidence>
<dbReference type="InterPro" id="IPR013083">
    <property type="entry name" value="Znf_RING/FYVE/PHD"/>
</dbReference>
<dbReference type="GO" id="GO:0006357">
    <property type="term" value="P:regulation of transcription by RNA polymerase II"/>
    <property type="evidence" value="ECO:0007669"/>
    <property type="project" value="TreeGrafter"/>
</dbReference>
<evidence type="ECO:0000256" key="2">
    <source>
        <dbReference type="ARBA" id="ARBA00022771"/>
    </source>
</evidence>
<dbReference type="Pfam" id="PF13832">
    <property type="entry name" value="zf-HC5HC2H_2"/>
    <property type="match status" value="1"/>
</dbReference>
<proteinExistence type="predicted"/>
<keyword evidence="7" id="KW-1185">Reference proteome</keyword>
<comment type="caution">
    <text evidence="6">The sequence shown here is derived from an EMBL/GenBank/DDBJ whole genome shotgun (WGS) entry which is preliminary data.</text>
</comment>
<dbReference type="AlphaFoldDB" id="A0A4C1T146"/>
<dbReference type="GO" id="GO:0005634">
    <property type="term" value="C:nucleus"/>
    <property type="evidence" value="ECO:0007669"/>
    <property type="project" value="TreeGrafter"/>
</dbReference>
<dbReference type="PANTHER" id="PTHR13793:SF164">
    <property type="entry name" value="ALHAMBRA, ISOFORM P"/>
    <property type="match status" value="1"/>
</dbReference>
<feature type="compositionally biased region" description="Basic and acidic residues" evidence="4">
    <location>
        <begin position="261"/>
        <end position="271"/>
    </location>
</feature>
<feature type="compositionally biased region" description="Low complexity" evidence="4">
    <location>
        <begin position="153"/>
        <end position="180"/>
    </location>
</feature>
<dbReference type="PANTHER" id="PTHR13793">
    <property type="entry name" value="PHD FINGER PROTEINS"/>
    <property type="match status" value="1"/>
</dbReference>
<sequence>MSVDGQKTRSYTVMAKIVPLLCIKLAMESDGALKKPDNQGWAHVVCALYIPEVRFGNVTTMEPIILQLIPQERLLYMSRVGKPHRATVGACMQCNKSNCGQQFHVTCAQSLGLLCEEAGNYLDNVKYCEKEMDSTLGTTASSTSATSIKITTNLASSSSSASKQRKSSQATKQSLSSSSSNVLMGGGNPSSTSSSNVHNLSNTTVAGLTGTTTTNPIHNPTNPTSSSTGFSSGNALPATGAGTNSSTNLKSSASSSSSSYKDGKDSKHSKI</sequence>
<dbReference type="PROSITE" id="PS51805">
    <property type="entry name" value="EPHD"/>
    <property type="match status" value="1"/>
</dbReference>